<keyword evidence="2" id="KW-1185">Reference proteome</keyword>
<dbReference type="Proteomes" id="UP001157502">
    <property type="component" value="Chromosome 6"/>
</dbReference>
<reference evidence="1" key="1">
    <citation type="submission" date="2021-05" db="EMBL/GenBank/DDBJ databases">
        <authorList>
            <person name="Pan Q."/>
            <person name="Jouanno E."/>
            <person name="Zahm M."/>
            <person name="Klopp C."/>
            <person name="Cabau C."/>
            <person name="Louis A."/>
            <person name="Berthelot C."/>
            <person name="Parey E."/>
            <person name="Roest Crollius H."/>
            <person name="Montfort J."/>
            <person name="Robinson-Rechavi M."/>
            <person name="Bouchez O."/>
            <person name="Lampietro C."/>
            <person name="Lopez Roques C."/>
            <person name="Donnadieu C."/>
            <person name="Postlethwait J."/>
            <person name="Bobe J."/>
            <person name="Dillon D."/>
            <person name="Chandos A."/>
            <person name="von Hippel F."/>
            <person name="Guiguen Y."/>
        </authorList>
    </citation>
    <scope>NUCLEOTIDE SEQUENCE</scope>
    <source>
        <strain evidence="1">YG-Jan2019</strain>
    </source>
</reference>
<evidence type="ECO:0000313" key="2">
    <source>
        <dbReference type="Proteomes" id="UP001157502"/>
    </source>
</evidence>
<sequence length="1099" mass="120789">MDLGSMLYNNLKDVAWSTTSLPLDRLVSVYRLPQIVKLDSGELVDGLRDNDYLLIHSCRQWTTITAHSLEEGHYVIGPKIEIPVHYEGQFKLLEQDRDVKEPVQYFHSVEEVAKAFPERVYVMEEITFNVKMASGECNEDTEVYNITLNTGDELTLMGQAEILYAKTSKEKSRFNAIFKKIGKLNSISKMASRGKMPCLICMNHRTNESISLPFQCKGRFSTCSPLELQMQEGEHTVRDIVEKTRLPVNVAVPGSPPRNPHDLHLIREGHRYKFVNVQTKTVVVGCVLRSDKIVPVHFPLHMASMTRFIIPEGLLQSELWLDTMVHRWYIFCQEQFDIDDYSRAVRDVRTDWNDMDSKSPKKCSSSGGGVSGGVGGGSNGCPSHMHLPSSLTYARDELTQSFHRLSVCVYGNNLHSNSEVNLQGCMTLCGDWALVPPEGIPAETSDADYLLPELLENMSQPVLKSDVPYEELWLDHLRTSRGVGHSVGGEDPRGTGSTISTSMTVLSYPVSAGHVSPIISSEICIPPPPVPPKSEAVKEECRLLNAPPIPPRSSKQMMPSSMVSTTTTGVAKARQSGTRSPSPTLSYYSSGLHSISGGGGGENEETEVEEQNHVCYPCKWVKADEESPTTPHQSPTTPHQSPTTPHQSPTTPHQSPTTSHQSPTTSHQSPTTSHQSPTTSHQSPTTSHQSPTTSHLSPTTSHLSPTTSHLSPTTSHLSPTTPHLSPTTPHLSPTTPHLSPTTPHLSPTTPHLSPTTPHLSPTTPHLSPTTPHLSPTTPHLSQTTPHLSPTTPHLSPTTPHLSPTTPHLSPTTPHLSPTTPHLSPTTPHLSPTTPHLSPTTPHLSPTFQVVSSCLSRLSWPNDFCQGDSRGTEEFQSVHCRSYYSYPRKRQTGTPRSPCTSSLCDFDGKEQTMQGNVSVCLKAHPASYTNQFCTKSSSYSTEMYRDNTMEECNTKQSLSCPILPPRTPKSNEPSQRSGTVESAGKCAGRDTKCLVSQQHNQVTMTDILSISCPPLPTTPPTPGGAWHPPTNLSGLSIEEVSKSLRFIGLSEDTVSLFVAEKIDGNLLLQLTEEILSEDFRLSKLQVKKLMQFINGWRPKI</sequence>
<name>A0ACC2H3V5_DALPE</name>
<comment type="caution">
    <text evidence="1">The sequence shown here is derived from an EMBL/GenBank/DDBJ whole genome shotgun (WGS) entry which is preliminary data.</text>
</comment>
<evidence type="ECO:0000313" key="1">
    <source>
        <dbReference type="EMBL" id="KAJ8010679.1"/>
    </source>
</evidence>
<gene>
    <name evidence="1" type="ORF">DPEC_G00077630</name>
</gene>
<proteinExistence type="predicted"/>
<protein>
    <submittedName>
        <fullName evidence="1">Uncharacterized protein</fullName>
    </submittedName>
</protein>
<organism evidence="1 2">
    <name type="scientific">Dallia pectoralis</name>
    <name type="common">Alaska blackfish</name>
    <dbReference type="NCBI Taxonomy" id="75939"/>
    <lineage>
        <taxon>Eukaryota</taxon>
        <taxon>Metazoa</taxon>
        <taxon>Chordata</taxon>
        <taxon>Craniata</taxon>
        <taxon>Vertebrata</taxon>
        <taxon>Euteleostomi</taxon>
        <taxon>Actinopterygii</taxon>
        <taxon>Neopterygii</taxon>
        <taxon>Teleostei</taxon>
        <taxon>Protacanthopterygii</taxon>
        <taxon>Esociformes</taxon>
        <taxon>Umbridae</taxon>
        <taxon>Dallia</taxon>
    </lineage>
</organism>
<dbReference type="EMBL" id="CM055733">
    <property type="protein sequence ID" value="KAJ8010679.1"/>
    <property type="molecule type" value="Genomic_DNA"/>
</dbReference>
<accession>A0ACC2H3V5</accession>